<evidence type="ECO:0000259" key="3">
    <source>
        <dbReference type="Pfam" id="PF01494"/>
    </source>
</evidence>
<dbReference type="InterPro" id="IPR050493">
    <property type="entry name" value="FAD-dep_Monooxygenase_BioMet"/>
</dbReference>
<evidence type="ECO:0000256" key="1">
    <source>
        <dbReference type="ARBA" id="ARBA00023002"/>
    </source>
</evidence>
<comment type="caution">
    <text evidence="4">The sequence shown here is derived from an EMBL/GenBank/DDBJ whole genome shotgun (WGS) entry which is preliminary data.</text>
</comment>
<dbReference type="PRINTS" id="PR00420">
    <property type="entry name" value="RNGMNOXGNASE"/>
</dbReference>
<dbReference type="PANTHER" id="PTHR13789">
    <property type="entry name" value="MONOOXYGENASE"/>
    <property type="match status" value="1"/>
</dbReference>
<evidence type="ECO:0000256" key="2">
    <source>
        <dbReference type="ARBA" id="ARBA00023033"/>
    </source>
</evidence>
<dbReference type="Gene3D" id="3.50.50.60">
    <property type="entry name" value="FAD/NAD(P)-binding domain"/>
    <property type="match status" value="1"/>
</dbReference>
<evidence type="ECO:0000313" key="5">
    <source>
        <dbReference type="Proteomes" id="UP000783871"/>
    </source>
</evidence>
<dbReference type="PANTHER" id="PTHR13789:SF309">
    <property type="entry name" value="PUTATIVE (AFU_ORTHOLOGUE AFUA_6G14510)-RELATED"/>
    <property type="match status" value="1"/>
</dbReference>
<name>A0ABX0Z7Z7_9ACTN</name>
<dbReference type="InterPro" id="IPR002938">
    <property type="entry name" value="FAD-bd"/>
</dbReference>
<reference evidence="4 5" key="1">
    <citation type="submission" date="2020-03" db="EMBL/GenBank/DDBJ databases">
        <title>WGS of actinomycetes isolated from Thailand.</title>
        <authorList>
            <person name="Thawai C."/>
        </authorList>
    </citation>
    <scope>NUCLEOTIDE SEQUENCE [LARGE SCALE GENOMIC DNA]</scope>
    <source>
        <strain evidence="4 5">HSS6-12</strain>
    </source>
</reference>
<accession>A0ABX0Z7Z7</accession>
<dbReference type="EMBL" id="JAATEO010000015">
    <property type="protein sequence ID" value="NJP33384.1"/>
    <property type="molecule type" value="Genomic_DNA"/>
</dbReference>
<dbReference type="SUPFAM" id="SSF51905">
    <property type="entry name" value="FAD/NAD(P)-binding domain"/>
    <property type="match status" value="1"/>
</dbReference>
<dbReference type="RefSeq" id="WP_168001753.1">
    <property type="nucleotide sequence ID" value="NZ_JAATEO010000015.1"/>
</dbReference>
<keyword evidence="2 4" id="KW-0503">Monooxygenase</keyword>
<dbReference type="InterPro" id="IPR036188">
    <property type="entry name" value="FAD/NAD-bd_sf"/>
</dbReference>
<dbReference type="Pfam" id="PF01494">
    <property type="entry name" value="FAD_binding_3"/>
    <property type="match status" value="1"/>
</dbReference>
<dbReference type="GO" id="GO:0004497">
    <property type="term" value="F:monooxygenase activity"/>
    <property type="evidence" value="ECO:0007669"/>
    <property type="project" value="UniProtKB-KW"/>
</dbReference>
<organism evidence="4 5">
    <name type="scientific">Micromonospora thermarum</name>
    <dbReference type="NCBI Taxonomy" id="2720024"/>
    <lineage>
        <taxon>Bacteria</taxon>
        <taxon>Bacillati</taxon>
        <taxon>Actinomycetota</taxon>
        <taxon>Actinomycetes</taxon>
        <taxon>Micromonosporales</taxon>
        <taxon>Micromonosporaceae</taxon>
        <taxon>Micromonospora</taxon>
    </lineage>
</organism>
<protein>
    <submittedName>
        <fullName evidence="4">FAD-dependent monooxygenase</fullName>
    </submittedName>
</protein>
<proteinExistence type="predicted"/>
<evidence type="ECO:0000313" key="4">
    <source>
        <dbReference type="EMBL" id="NJP33384.1"/>
    </source>
</evidence>
<feature type="domain" description="FAD-binding" evidence="3">
    <location>
        <begin position="7"/>
        <end position="344"/>
    </location>
</feature>
<dbReference type="Proteomes" id="UP000783871">
    <property type="component" value="Unassembled WGS sequence"/>
</dbReference>
<keyword evidence="5" id="KW-1185">Reference proteome</keyword>
<keyword evidence="1" id="KW-0560">Oxidoreductase</keyword>
<sequence>MTAAKRALVIGGGVAGPVAAMALRKAGIEATVYEAYPSVADGIGVTLTLAPNGVEAMRLVGADDAVRSIGLPMNRTVVSDGYGVRIGEFPHVSVQPTTLGVWRDELSRVLHERAEAQGVRIEYGKRLVDAKETADGVVAHFEDGTTATGDVLVGCDGVRSRVRTLIDPNAPRPTVMPLLNFGAAADYAVPDADPDSMYFVFGKKAFFGYWVQPDGRTAWFANVPDKRPMTFAKANEISASQWLRELRATFADDVPARQVVEHTSPEALVAIGSIESMPSLPHWYRGRMVLVGDAVHAPSPSSGQGASMATESAVQVARCLRDFEDLPSAFAAYEKLRRERVEKIILRGKRTTNSKTVGPFAKTMMRIMMPLALKTFLNPEKTLGPEQRYRIDWDAPVTSEVQVPVRA</sequence>
<gene>
    <name evidence="4" type="ORF">HCJ94_15665</name>
</gene>